<dbReference type="EMBL" id="JAIVGD010000026">
    <property type="protein sequence ID" value="KAH0741506.1"/>
    <property type="molecule type" value="Genomic_DNA"/>
</dbReference>
<gene>
    <name evidence="1" type="ORF">KY290_034549</name>
</gene>
<evidence type="ECO:0000313" key="1">
    <source>
        <dbReference type="EMBL" id="KAH0741506.1"/>
    </source>
</evidence>
<evidence type="ECO:0000313" key="2">
    <source>
        <dbReference type="Proteomes" id="UP000826656"/>
    </source>
</evidence>
<name>A0ABQ7U3J3_SOLTU</name>
<protein>
    <submittedName>
        <fullName evidence="1">Uncharacterized protein</fullName>
    </submittedName>
</protein>
<dbReference type="Proteomes" id="UP000826656">
    <property type="component" value="Unassembled WGS sequence"/>
</dbReference>
<proteinExistence type="predicted"/>
<comment type="caution">
    <text evidence="1">The sequence shown here is derived from an EMBL/GenBank/DDBJ whole genome shotgun (WGS) entry which is preliminary data.</text>
</comment>
<organism evidence="1 2">
    <name type="scientific">Solanum tuberosum</name>
    <name type="common">Potato</name>
    <dbReference type="NCBI Taxonomy" id="4113"/>
    <lineage>
        <taxon>Eukaryota</taxon>
        <taxon>Viridiplantae</taxon>
        <taxon>Streptophyta</taxon>
        <taxon>Embryophyta</taxon>
        <taxon>Tracheophyta</taxon>
        <taxon>Spermatophyta</taxon>
        <taxon>Magnoliopsida</taxon>
        <taxon>eudicotyledons</taxon>
        <taxon>Gunneridae</taxon>
        <taxon>Pentapetalae</taxon>
        <taxon>asterids</taxon>
        <taxon>lamiids</taxon>
        <taxon>Solanales</taxon>
        <taxon>Solanaceae</taxon>
        <taxon>Solanoideae</taxon>
        <taxon>Solaneae</taxon>
        <taxon>Solanum</taxon>
    </lineage>
</organism>
<keyword evidence="2" id="KW-1185">Reference proteome</keyword>
<sequence>MDLQFCRSNSYLLSRRADKIVVNVLQFQTEGKDYVNFSSSAPPVGIGAKDEEVMESLRDGSFSIIEICGMEGVGKKSEEGCSMMLLC</sequence>
<accession>A0ABQ7U3J3</accession>
<reference evidence="1 2" key="1">
    <citation type="journal article" date="2021" name="bioRxiv">
        <title>Chromosome-scale and haplotype-resolved genome assembly of a tetraploid potato cultivar.</title>
        <authorList>
            <person name="Sun H."/>
            <person name="Jiao W.-B."/>
            <person name="Krause K."/>
            <person name="Campoy J.A."/>
            <person name="Goel M."/>
            <person name="Folz-Donahue K."/>
            <person name="Kukat C."/>
            <person name="Huettel B."/>
            <person name="Schneeberger K."/>
        </authorList>
    </citation>
    <scope>NUCLEOTIDE SEQUENCE [LARGE SCALE GENOMIC DNA]</scope>
    <source>
        <strain evidence="1">SolTubOtavaFocal</strain>
        <tissue evidence="1">Leaves</tissue>
    </source>
</reference>